<dbReference type="Proteomes" id="UP000219281">
    <property type="component" value="Unassembled WGS sequence"/>
</dbReference>
<dbReference type="RefSeq" id="WP_097128664.1">
    <property type="nucleotide sequence ID" value="NZ_OCMT01000001.1"/>
</dbReference>
<accession>A0A285ZS00</accession>
<feature type="transmembrane region" description="Helical" evidence="1">
    <location>
        <begin position="22"/>
        <end position="41"/>
    </location>
</feature>
<keyword evidence="3" id="KW-1185">Reference proteome</keyword>
<evidence type="ECO:0000313" key="2">
    <source>
        <dbReference type="EMBL" id="SOD12433.1"/>
    </source>
</evidence>
<keyword evidence="1" id="KW-0472">Membrane</keyword>
<protein>
    <recommendedName>
        <fullName evidence="4">HlyD family secretion protein</fullName>
    </recommendedName>
</protein>
<sequence length="316" mass="35878">MEEIEILNEQHDDLLGKVPRNILIWSSIILLFFSLSLFLGLSFTSFPTKQSGNITFISTDSKPIIIRSTQPLVLTKLLVKDSSSVTSGQRIAYGIPDINNSDVLAMDNLIEKVLGGNLDASMLLEVKHLNFIGLKKEYRELLSLLRQKSRQQDVKGYVAIFKNKFDDWKKGFFLTAENTGRIYFNEVEMLNNQFEIGTPIYTLISTSKKKIYAQMLVDSKKATDIINGQLVNIQISDLKEFNDNIMQGNVLKSILDPGVDGKFKKTRIIISCPKELESYVRKKYVNLESLSASGEIYSHDQTLLQRLKKSILKKRG</sequence>
<reference evidence="3" key="1">
    <citation type="submission" date="2017-09" db="EMBL/GenBank/DDBJ databases">
        <authorList>
            <person name="Varghese N."/>
            <person name="Submissions S."/>
        </authorList>
    </citation>
    <scope>NUCLEOTIDE SEQUENCE [LARGE SCALE GENOMIC DNA]</scope>
    <source>
        <strain evidence="3">CGMCC 1.12803</strain>
    </source>
</reference>
<gene>
    <name evidence="2" type="ORF">SAMN06297358_0666</name>
</gene>
<dbReference type="AlphaFoldDB" id="A0A285ZS00"/>
<keyword evidence="1" id="KW-1133">Transmembrane helix</keyword>
<proteinExistence type="predicted"/>
<evidence type="ECO:0008006" key="4">
    <source>
        <dbReference type="Google" id="ProtNLM"/>
    </source>
</evidence>
<dbReference type="EMBL" id="OCMT01000001">
    <property type="protein sequence ID" value="SOD12433.1"/>
    <property type="molecule type" value="Genomic_DNA"/>
</dbReference>
<name>A0A285ZS00_9SPHI</name>
<evidence type="ECO:0000256" key="1">
    <source>
        <dbReference type="SAM" id="Phobius"/>
    </source>
</evidence>
<evidence type="ECO:0000313" key="3">
    <source>
        <dbReference type="Proteomes" id="UP000219281"/>
    </source>
</evidence>
<organism evidence="2 3">
    <name type="scientific">Pedobacter xixiisoli</name>
    <dbReference type="NCBI Taxonomy" id="1476464"/>
    <lineage>
        <taxon>Bacteria</taxon>
        <taxon>Pseudomonadati</taxon>
        <taxon>Bacteroidota</taxon>
        <taxon>Sphingobacteriia</taxon>
        <taxon>Sphingobacteriales</taxon>
        <taxon>Sphingobacteriaceae</taxon>
        <taxon>Pedobacter</taxon>
    </lineage>
</organism>
<keyword evidence="1" id="KW-0812">Transmembrane</keyword>